<organism evidence="1 2">
    <name type="scientific">Fulvivirga kasyanovii</name>
    <dbReference type="NCBI Taxonomy" id="396812"/>
    <lineage>
        <taxon>Bacteria</taxon>
        <taxon>Pseudomonadati</taxon>
        <taxon>Bacteroidota</taxon>
        <taxon>Cytophagia</taxon>
        <taxon>Cytophagales</taxon>
        <taxon>Fulvivirgaceae</taxon>
        <taxon>Fulvivirga</taxon>
    </lineage>
</organism>
<name>A0ABW9RP78_9BACT</name>
<proteinExistence type="predicted"/>
<sequence>MRNTNGPTACIKGTYSEPVDAPKILNPLTPTEQEFISCIKFLGIDELIFSLKMTHNLALYHTDLSIDQEEKNALFNLKVLWEELEKL</sequence>
<accession>A0ABW9RP78</accession>
<comment type="caution">
    <text evidence="1">The sequence shown here is derived from an EMBL/GenBank/DDBJ whole genome shotgun (WGS) entry which is preliminary data.</text>
</comment>
<gene>
    <name evidence="1" type="ORF">E1163_12260</name>
</gene>
<protein>
    <submittedName>
        <fullName evidence="1">Uncharacterized protein</fullName>
    </submittedName>
</protein>
<dbReference type="RefSeq" id="WP_155172077.1">
    <property type="nucleotide sequence ID" value="NZ_BAAAFL010000024.1"/>
</dbReference>
<keyword evidence="2" id="KW-1185">Reference proteome</keyword>
<dbReference type="EMBL" id="SMLW01000535">
    <property type="protein sequence ID" value="MTI25720.1"/>
    <property type="molecule type" value="Genomic_DNA"/>
</dbReference>
<reference evidence="1 2" key="1">
    <citation type="submission" date="2019-02" db="EMBL/GenBank/DDBJ databases">
        <authorList>
            <person name="Goldberg S.R."/>
            <person name="Haltli B.A."/>
            <person name="Correa H."/>
            <person name="Russell K.G."/>
        </authorList>
    </citation>
    <scope>NUCLEOTIDE SEQUENCE [LARGE SCALE GENOMIC DNA]</scope>
    <source>
        <strain evidence="1 2">JCM 16186</strain>
    </source>
</reference>
<evidence type="ECO:0000313" key="1">
    <source>
        <dbReference type="EMBL" id="MTI25720.1"/>
    </source>
</evidence>
<dbReference type="Proteomes" id="UP000798808">
    <property type="component" value="Unassembled WGS sequence"/>
</dbReference>
<evidence type="ECO:0000313" key="2">
    <source>
        <dbReference type="Proteomes" id="UP000798808"/>
    </source>
</evidence>